<name>A0A5B7WZ08_9MICC</name>
<evidence type="ECO:0000256" key="3">
    <source>
        <dbReference type="ARBA" id="ARBA00022833"/>
    </source>
</evidence>
<proteinExistence type="predicted"/>
<feature type="domain" description="CHY-type" evidence="4">
    <location>
        <begin position="14"/>
        <end position="94"/>
    </location>
</feature>
<dbReference type="InterPro" id="IPR052604">
    <property type="entry name" value="Mito_Tim_assembly_helper"/>
</dbReference>
<dbReference type="Proteomes" id="UP000307000">
    <property type="component" value="Chromosome"/>
</dbReference>
<dbReference type="AlphaFoldDB" id="A0A5B7WZ08"/>
<dbReference type="InterPro" id="IPR016694">
    <property type="entry name" value="UCP017292"/>
</dbReference>
<dbReference type="Pfam" id="PF05495">
    <property type="entry name" value="zf-CHY"/>
    <property type="match status" value="1"/>
</dbReference>
<evidence type="ECO:0000313" key="6">
    <source>
        <dbReference type="Proteomes" id="UP000307000"/>
    </source>
</evidence>
<dbReference type="InterPro" id="IPR037274">
    <property type="entry name" value="Znf_CHY_sf"/>
</dbReference>
<dbReference type="InterPro" id="IPR008913">
    <property type="entry name" value="Znf_CHY"/>
</dbReference>
<keyword evidence="1" id="KW-0479">Metal-binding</keyword>
<gene>
    <name evidence="5" type="ORF">GcLGCM259_2757</name>
</gene>
<reference evidence="5 6" key="1">
    <citation type="submission" date="2018-12" db="EMBL/GenBank/DDBJ databases">
        <title>Complete Genome Sequence of Glutamicibacter creatinolyticus strain LGCM259,isolated from an abscess of a 12-year-old mare in Italy.</title>
        <authorList>
            <person name="Santos R.G."/>
            <person name="Silva A.L."/>
            <person name="Seyffert N."/>
            <person name="Castro T.L.P."/>
            <person name="Attili A.R."/>
            <person name="Rifici C."/>
            <person name="Mazzullo G."/>
            <person name="Brenig B."/>
            <person name="Venanzi F."/>
            <person name="Azevedo V."/>
        </authorList>
    </citation>
    <scope>NUCLEOTIDE SEQUENCE [LARGE SCALE GENOMIC DNA]</scope>
    <source>
        <strain evidence="5 6">LGCM 259</strain>
    </source>
</reference>
<dbReference type="EMBL" id="CP034412">
    <property type="protein sequence ID" value="QCY48464.1"/>
    <property type="molecule type" value="Genomic_DNA"/>
</dbReference>
<keyword evidence="2" id="KW-0863">Zinc-finger</keyword>
<dbReference type="RefSeq" id="WP_246049635.1">
    <property type="nucleotide sequence ID" value="NZ_CP034412.1"/>
</dbReference>
<dbReference type="PROSITE" id="PS51266">
    <property type="entry name" value="ZF_CHY"/>
    <property type="match status" value="1"/>
</dbReference>
<sequence length="106" mass="12010">MNDAPRRPQVHGVNPDPQTRCAHYHRDVDVIAIKHYCCARYYPCHLCHAELADHPAQVWPLRHFDQPAVLCGVCGTQMSVAQYLGTDHCPHCAAQFNPGCKLHREL</sequence>
<evidence type="ECO:0000259" key="4">
    <source>
        <dbReference type="PROSITE" id="PS51266"/>
    </source>
</evidence>
<dbReference type="PANTHER" id="PTHR28082">
    <property type="entry name" value="ZINC FINGER PROTEIN"/>
    <property type="match status" value="1"/>
</dbReference>
<keyword evidence="3" id="KW-0862">Zinc</keyword>
<dbReference type="SUPFAM" id="SSF161219">
    <property type="entry name" value="CHY zinc finger-like"/>
    <property type="match status" value="1"/>
</dbReference>
<keyword evidence="6" id="KW-1185">Reference proteome</keyword>
<dbReference type="GO" id="GO:0045041">
    <property type="term" value="P:protein import into mitochondrial intermembrane space"/>
    <property type="evidence" value="ECO:0007669"/>
    <property type="project" value="TreeGrafter"/>
</dbReference>
<accession>A0A5B7WZ08</accession>
<organism evidence="5 6">
    <name type="scientific">Glutamicibacter creatinolyticus</name>
    <dbReference type="NCBI Taxonomy" id="162496"/>
    <lineage>
        <taxon>Bacteria</taxon>
        <taxon>Bacillati</taxon>
        <taxon>Actinomycetota</taxon>
        <taxon>Actinomycetes</taxon>
        <taxon>Micrococcales</taxon>
        <taxon>Micrococcaceae</taxon>
        <taxon>Glutamicibacter</taxon>
    </lineage>
</organism>
<evidence type="ECO:0000256" key="2">
    <source>
        <dbReference type="ARBA" id="ARBA00022771"/>
    </source>
</evidence>
<evidence type="ECO:0000313" key="5">
    <source>
        <dbReference type="EMBL" id="QCY48464.1"/>
    </source>
</evidence>
<dbReference type="KEGG" id="gcr:GcLGCM259_2757"/>
<dbReference type="PIRSF" id="PIRSF017292">
    <property type="entry name" value="UCP017292_Znf_CHY"/>
    <property type="match status" value="1"/>
</dbReference>
<evidence type="ECO:0000256" key="1">
    <source>
        <dbReference type="ARBA" id="ARBA00022723"/>
    </source>
</evidence>
<protein>
    <submittedName>
        <fullName evidence="5">3-hydroxyisobutyrate dehydrogenase</fullName>
    </submittedName>
</protein>
<dbReference type="GO" id="GO:0008270">
    <property type="term" value="F:zinc ion binding"/>
    <property type="evidence" value="ECO:0007669"/>
    <property type="project" value="UniProtKB-KW"/>
</dbReference>
<dbReference type="PANTHER" id="PTHR28082:SF1">
    <property type="entry name" value="HELPER OF TIM PROTEIN 13"/>
    <property type="match status" value="1"/>
</dbReference>